<dbReference type="SUPFAM" id="SSF81301">
    <property type="entry name" value="Nucleotidyltransferase"/>
    <property type="match status" value="1"/>
</dbReference>
<proteinExistence type="predicted"/>
<dbReference type="RefSeq" id="WP_273688360.1">
    <property type="nucleotide sequence ID" value="NZ_CP117411.1"/>
</dbReference>
<sequence>MTLPADLRATLAQVAAAMAEARDPWWIIGSAAVALHGATTTIADVDVLTSARDAHAFLTQTGGAAVEAATDPHFRSALFGRWHGPPLPVEVMGDLHLNEGGWRMVELKTRQSMEVAGATLFIPSREELIALLHRFGRPKDFARAALLER</sequence>
<evidence type="ECO:0000313" key="2">
    <source>
        <dbReference type="Proteomes" id="UP001220395"/>
    </source>
</evidence>
<dbReference type="InterPro" id="IPR043519">
    <property type="entry name" value="NT_sf"/>
</dbReference>
<protein>
    <recommendedName>
        <fullName evidence="3">Nucleotidyltransferase family protein</fullName>
    </recommendedName>
</protein>
<dbReference type="EMBL" id="CP117411">
    <property type="protein sequence ID" value="WCT73822.1"/>
    <property type="molecule type" value="Genomic_DNA"/>
</dbReference>
<dbReference type="Proteomes" id="UP001220395">
    <property type="component" value="Chromosome"/>
</dbReference>
<keyword evidence="2" id="KW-1185">Reference proteome</keyword>
<gene>
    <name evidence="1" type="ORF">PQ455_00905</name>
</gene>
<name>A0ABY7TKS0_9SPHN</name>
<evidence type="ECO:0000313" key="1">
    <source>
        <dbReference type="EMBL" id="WCT73822.1"/>
    </source>
</evidence>
<accession>A0ABY7TKS0</accession>
<reference evidence="1 2" key="1">
    <citation type="submission" date="2023-02" db="EMBL/GenBank/DDBJ databases">
        <title>Genome sequence of Sphingomonas naphthae.</title>
        <authorList>
            <person name="Kim S."/>
            <person name="Heo J."/>
            <person name="Kwon S.-W."/>
        </authorList>
    </citation>
    <scope>NUCLEOTIDE SEQUENCE [LARGE SCALE GENOMIC DNA]</scope>
    <source>
        <strain evidence="1 2">KACC 18716</strain>
    </source>
</reference>
<dbReference type="Gene3D" id="3.30.460.40">
    <property type="match status" value="1"/>
</dbReference>
<evidence type="ECO:0008006" key="3">
    <source>
        <dbReference type="Google" id="ProtNLM"/>
    </source>
</evidence>
<organism evidence="1 2">
    <name type="scientific">Sphingomonas naphthae</name>
    <dbReference type="NCBI Taxonomy" id="1813468"/>
    <lineage>
        <taxon>Bacteria</taxon>
        <taxon>Pseudomonadati</taxon>
        <taxon>Pseudomonadota</taxon>
        <taxon>Alphaproteobacteria</taxon>
        <taxon>Sphingomonadales</taxon>
        <taxon>Sphingomonadaceae</taxon>
        <taxon>Sphingomonas</taxon>
    </lineage>
</organism>